<dbReference type="Pfam" id="PF00059">
    <property type="entry name" value="Lectin_C"/>
    <property type="match status" value="1"/>
</dbReference>
<dbReference type="PROSITE" id="PS50234">
    <property type="entry name" value="VWFA"/>
    <property type="match status" value="1"/>
</dbReference>
<dbReference type="PROSITE" id="PS50041">
    <property type="entry name" value="C_TYPE_LECTIN_2"/>
    <property type="match status" value="1"/>
</dbReference>
<dbReference type="AlphaFoldDB" id="A0A914XKD1"/>
<evidence type="ECO:0000313" key="5">
    <source>
        <dbReference type="WBParaSite" id="PSAMB.scaffold865size39990.g9243.t1"/>
    </source>
</evidence>
<dbReference type="SUPFAM" id="SSF53300">
    <property type="entry name" value="vWA-like"/>
    <property type="match status" value="1"/>
</dbReference>
<evidence type="ECO:0000313" key="4">
    <source>
        <dbReference type="Proteomes" id="UP000887566"/>
    </source>
</evidence>
<feature type="region of interest" description="Disordered" evidence="1">
    <location>
        <begin position="112"/>
        <end position="136"/>
    </location>
</feature>
<feature type="compositionally biased region" description="Low complexity" evidence="1">
    <location>
        <begin position="116"/>
        <end position="136"/>
    </location>
</feature>
<evidence type="ECO:0000259" key="2">
    <source>
        <dbReference type="PROSITE" id="PS50041"/>
    </source>
</evidence>
<dbReference type="InterPro" id="IPR002035">
    <property type="entry name" value="VWF_A"/>
</dbReference>
<feature type="domain" description="VWFA" evidence="3">
    <location>
        <begin position="144"/>
        <end position="340"/>
    </location>
</feature>
<evidence type="ECO:0000259" key="3">
    <source>
        <dbReference type="PROSITE" id="PS50234"/>
    </source>
</evidence>
<dbReference type="SMART" id="SM00327">
    <property type="entry name" value="VWA"/>
    <property type="match status" value="1"/>
</dbReference>
<dbReference type="CDD" id="cd00037">
    <property type="entry name" value="CLECT"/>
    <property type="match status" value="1"/>
</dbReference>
<dbReference type="InterPro" id="IPR036465">
    <property type="entry name" value="vWFA_dom_sf"/>
</dbReference>
<sequence length="350" mass="37347">MIFCQEVVPNAQLTSIDSVYESSNIAAIVADTLNTTVCNNFWIGGNDFNQTGQFVWSDGKLMIYTNWAAGQPDPSNHCVSWPALATGKWKTENCGTESCFICEKYTDASTTPKAQSSYTTPVSTTMPTSTRPPTNSPQSLLNMDLVIAIDGSKSMPMDSFNQVLDFIRAMVIPSYFDSIGQENPGVRIALVVVPGTSGLLFPACVLACFSNRAGLQRALNGLNDFYDGTDGQALNGLFSLVNSSNFLSSGYRPRPGVNNHLILYITGTSTATDGDNAAALAQSIRSDNTYGIVTIAFTAEGQPAVNQTALNNIAGANCVMIANTGAYLMLSGVDFVRKRILSASTTGTYC</sequence>
<dbReference type="SUPFAM" id="SSF56436">
    <property type="entry name" value="C-type lectin-like"/>
    <property type="match status" value="1"/>
</dbReference>
<dbReference type="InterPro" id="IPR016187">
    <property type="entry name" value="CTDL_fold"/>
</dbReference>
<dbReference type="InterPro" id="IPR001304">
    <property type="entry name" value="C-type_lectin-like"/>
</dbReference>
<keyword evidence="4" id="KW-1185">Reference proteome</keyword>
<feature type="domain" description="C-type lectin" evidence="2">
    <location>
        <begin position="1"/>
        <end position="103"/>
    </location>
</feature>
<dbReference type="Proteomes" id="UP000887566">
    <property type="component" value="Unplaced"/>
</dbReference>
<organism evidence="4 5">
    <name type="scientific">Plectus sambesii</name>
    <dbReference type="NCBI Taxonomy" id="2011161"/>
    <lineage>
        <taxon>Eukaryota</taxon>
        <taxon>Metazoa</taxon>
        <taxon>Ecdysozoa</taxon>
        <taxon>Nematoda</taxon>
        <taxon>Chromadorea</taxon>
        <taxon>Plectida</taxon>
        <taxon>Plectina</taxon>
        <taxon>Plectoidea</taxon>
        <taxon>Plectidae</taxon>
        <taxon>Plectus</taxon>
    </lineage>
</organism>
<proteinExistence type="predicted"/>
<dbReference type="InterPro" id="IPR016186">
    <property type="entry name" value="C-type_lectin-like/link_sf"/>
</dbReference>
<evidence type="ECO:0000256" key="1">
    <source>
        <dbReference type="SAM" id="MobiDB-lite"/>
    </source>
</evidence>
<name>A0A914XKD1_9BILA</name>
<dbReference type="Gene3D" id="3.40.50.410">
    <property type="entry name" value="von Willebrand factor, type A domain"/>
    <property type="match status" value="1"/>
</dbReference>
<dbReference type="Pfam" id="PF00092">
    <property type="entry name" value="VWA"/>
    <property type="match status" value="1"/>
</dbReference>
<dbReference type="WBParaSite" id="PSAMB.scaffold865size39990.g9243.t1">
    <property type="protein sequence ID" value="PSAMB.scaffold865size39990.g9243.t1"/>
    <property type="gene ID" value="PSAMB.scaffold865size39990.g9243"/>
</dbReference>
<protein>
    <submittedName>
        <fullName evidence="5">Uncharacterized protein</fullName>
    </submittedName>
</protein>
<accession>A0A914XKD1</accession>
<dbReference type="InterPro" id="IPR050111">
    <property type="entry name" value="C-type_lectin/snaclec_domain"/>
</dbReference>
<dbReference type="Gene3D" id="3.10.100.10">
    <property type="entry name" value="Mannose-Binding Protein A, subunit A"/>
    <property type="match status" value="1"/>
</dbReference>
<dbReference type="PANTHER" id="PTHR22803">
    <property type="entry name" value="MANNOSE, PHOSPHOLIPASE, LECTIN RECEPTOR RELATED"/>
    <property type="match status" value="1"/>
</dbReference>
<reference evidence="5" key="1">
    <citation type="submission" date="2022-11" db="UniProtKB">
        <authorList>
            <consortium name="WormBaseParasite"/>
        </authorList>
    </citation>
    <scope>IDENTIFICATION</scope>
</reference>